<reference evidence="1" key="1">
    <citation type="submission" date="2018-05" db="EMBL/GenBank/DDBJ databases">
        <authorList>
            <person name="Lanie J.A."/>
            <person name="Ng W.-L."/>
            <person name="Kazmierczak K.M."/>
            <person name="Andrzejewski T.M."/>
            <person name="Davidsen T.M."/>
            <person name="Wayne K.J."/>
            <person name="Tettelin H."/>
            <person name="Glass J.I."/>
            <person name="Rusch D."/>
            <person name="Podicherti R."/>
            <person name="Tsui H.-C.T."/>
            <person name="Winkler M.E."/>
        </authorList>
    </citation>
    <scope>NUCLEOTIDE SEQUENCE</scope>
</reference>
<gene>
    <name evidence="1" type="ORF">METZ01_LOCUS486262</name>
</gene>
<evidence type="ECO:0000313" key="1">
    <source>
        <dbReference type="EMBL" id="SVE33408.1"/>
    </source>
</evidence>
<sequence length="23" mass="2552">MLNNTELLKTAGYINGQWLGLDS</sequence>
<accession>A0A383CP57</accession>
<protein>
    <submittedName>
        <fullName evidence="1">Uncharacterized protein</fullName>
    </submittedName>
</protein>
<feature type="non-terminal residue" evidence="1">
    <location>
        <position position="23"/>
    </location>
</feature>
<dbReference type="EMBL" id="UINC01210097">
    <property type="protein sequence ID" value="SVE33408.1"/>
    <property type="molecule type" value="Genomic_DNA"/>
</dbReference>
<organism evidence="1">
    <name type="scientific">marine metagenome</name>
    <dbReference type="NCBI Taxonomy" id="408172"/>
    <lineage>
        <taxon>unclassified sequences</taxon>
        <taxon>metagenomes</taxon>
        <taxon>ecological metagenomes</taxon>
    </lineage>
</organism>
<name>A0A383CP57_9ZZZZ</name>
<dbReference type="AlphaFoldDB" id="A0A383CP57"/>
<proteinExistence type="predicted"/>